<dbReference type="SUPFAM" id="SSF75625">
    <property type="entry name" value="YebC-like"/>
    <property type="match status" value="1"/>
</dbReference>
<dbReference type="InterPro" id="IPR026564">
    <property type="entry name" value="Transcrip_reg_TACO1-like_dom3"/>
</dbReference>
<dbReference type="Gene3D" id="3.30.70.980">
    <property type="match status" value="2"/>
</dbReference>
<dbReference type="Pfam" id="PF20772">
    <property type="entry name" value="TACO1_YebC_N"/>
    <property type="match status" value="1"/>
</dbReference>
<sequence length="227" mass="24615">MEKTAAMKSAIFGRASKEIYMAAKNGTDPTANLALRAAIDKAKSNQVPADTIARAIKRAEGGDAESYTSNRYEGYGAGNSMVIVDSLTSNVNRAIAEIRDTFNKNGGKLAQAGAVSHSFSSISLFVFESSKKDVEATLELLMEADADVQDVVEEDGNTVVYGSFQAFNTIKKALDDAGITDYIQAETTVVPAEYMDLGDEDKTKFEKMIDKLNELEDVQNVYHNVNL</sequence>
<dbReference type="NCBIfam" id="NF009044">
    <property type="entry name" value="PRK12378.1"/>
    <property type="match status" value="1"/>
</dbReference>
<dbReference type="EMBL" id="JALNTZ010002296">
    <property type="protein sequence ID" value="KAJ3618755.1"/>
    <property type="molecule type" value="Genomic_DNA"/>
</dbReference>
<dbReference type="HAMAP" id="MF_00693">
    <property type="entry name" value="Transcrip_reg_TACO1"/>
    <property type="match status" value="1"/>
</dbReference>
<evidence type="ECO:0000313" key="4">
    <source>
        <dbReference type="EMBL" id="KAJ3618755.1"/>
    </source>
</evidence>
<comment type="caution">
    <text evidence="4">The sequence shown here is derived from an EMBL/GenBank/DDBJ whole genome shotgun (WGS) entry which is preliminary data.</text>
</comment>
<name>A0AA38HHI2_9CUCU</name>
<dbReference type="GO" id="GO:0005829">
    <property type="term" value="C:cytosol"/>
    <property type="evidence" value="ECO:0007669"/>
    <property type="project" value="TreeGrafter"/>
</dbReference>
<dbReference type="PANTHER" id="PTHR12532:SF0">
    <property type="entry name" value="TRANSLATIONAL ACTIVATOR OF CYTOCHROME C OXIDASE 1"/>
    <property type="match status" value="1"/>
</dbReference>
<feature type="domain" description="TACO1/YebC-like second and third" evidence="2">
    <location>
        <begin position="67"/>
        <end position="225"/>
    </location>
</feature>
<protein>
    <recommendedName>
        <fullName evidence="6">Transcriptional regulatory protein</fullName>
    </recommendedName>
</protein>
<accession>A0AA38HHI2</accession>
<keyword evidence="5" id="KW-1185">Reference proteome</keyword>
<evidence type="ECO:0000256" key="1">
    <source>
        <dbReference type="ARBA" id="ARBA00008724"/>
    </source>
</evidence>
<dbReference type="InterPro" id="IPR049083">
    <property type="entry name" value="TACO1_YebC_N"/>
</dbReference>
<comment type="similarity">
    <text evidence="1">Belongs to the TACO1 family.</text>
</comment>
<organism evidence="4 5">
    <name type="scientific">Zophobas morio</name>
    <dbReference type="NCBI Taxonomy" id="2755281"/>
    <lineage>
        <taxon>Eukaryota</taxon>
        <taxon>Metazoa</taxon>
        <taxon>Ecdysozoa</taxon>
        <taxon>Arthropoda</taxon>
        <taxon>Hexapoda</taxon>
        <taxon>Insecta</taxon>
        <taxon>Pterygota</taxon>
        <taxon>Neoptera</taxon>
        <taxon>Endopterygota</taxon>
        <taxon>Coleoptera</taxon>
        <taxon>Polyphaga</taxon>
        <taxon>Cucujiformia</taxon>
        <taxon>Tenebrionidae</taxon>
        <taxon>Zophobas</taxon>
    </lineage>
</organism>
<dbReference type="PANTHER" id="PTHR12532">
    <property type="entry name" value="TRANSLATIONAL ACTIVATOR OF CYTOCHROME C OXIDASE 1"/>
    <property type="match status" value="1"/>
</dbReference>
<gene>
    <name evidence="4" type="ORF">Zmor_008767</name>
</gene>
<evidence type="ECO:0000259" key="2">
    <source>
        <dbReference type="Pfam" id="PF01709"/>
    </source>
</evidence>
<dbReference type="AlphaFoldDB" id="A0AA38HHI2"/>
<dbReference type="InterPro" id="IPR017856">
    <property type="entry name" value="Integrase-like_N"/>
</dbReference>
<dbReference type="Pfam" id="PF01709">
    <property type="entry name" value="Transcrip_reg"/>
    <property type="match status" value="1"/>
</dbReference>
<evidence type="ECO:0000313" key="5">
    <source>
        <dbReference type="Proteomes" id="UP001168821"/>
    </source>
</evidence>
<feature type="domain" description="TACO1/YebC-like N-terminal" evidence="3">
    <location>
        <begin position="2"/>
        <end position="61"/>
    </location>
</feature>
<proteinExistence type="inferred from homology"/>
<evidence type="ECO:0000259" key="3">
    <source>
        <dbReference type="Pfam" id="PF20772"/>
    </source>
</evidence>
<reference evidence="4" key="1">
    <citation type="journal article" date="2023" name="G3 (Bethesda)">
        <title>Whole genome assemblies of Zophobas morio and Tenebrio molitor.</title>
        <authorList>
            <person name="Kaur S."/>
            <person name="Stinson S.A."/>
            <person name="diCenzo G.C."/>
        </authorList>
    </citation>
    <scope>NUCLEOTIDE SEQUENCE</scope>
    <source>
        <strain evidence="4">QUZm001</strain>
    </source>
</reference>
<dbReference type="InterPro" id="IPR029072">
    <property type="entry name" value="YebC-like"/>
</dbReference>
<dbReference type="Proteomes" id="UP001168821">
    <property type="component" value="Unassembled WGS sequence"/>
</dbReference>
<dbReference type="Gene3D" id="1.10.10.200">
    <property type="match status" value="1"/>
</dbReference>
<dbReference type="InterPro" id="IPR048300">
    <property type="entry name" value="TACO1_YebC-like_2nd/3rd_dom"/>
</dbReference>
<evidence type="ECO:0008006" key="6">
    <source>
        <dbReference type="Google" id="ProtNLM"/>
    </source>
</evidence>
<dbReference type="InterPro" id="IPR002876">
    <property type="entry name" value="Transcrip_reg_TACO1-like"/>
</dbReference>